<evidence type="ECO:0000313" key="1">
    <source>
        <dbReference type="EMBL" id="CAJ2499616.1"/>
    </source>
</evidence>
<comment type="caution">
    <text evidence="1">The sequence shown here is derived from an EMBL/GenBank/DDBJ whole genome shotgun (WGS) entry which is preliminary data.</text>
</comment>
<dbReference type="AlphaFoldDB" id="A0AAI8V879"/>
<accession>A0AAI8V879</accession>
<dbReference type="EMBL" id="CAUWAG010000003">
    <property type="protein sequence ID" value="CAJ2499616.1"/>
    <property type="molecule type" value="Genomic_DNA"/>
</dbReference>
<proteinExistence type="predicted"/>
<keyword evidence="2" id="KW-1185">Reference proteome</keyword>
<organism evidence="1 2">
    <name type="scientific">Anthostomella pinea</name>
    <dbReference type="NCBI Taxonomy" id="933095"/>
    <lineage>
        <taxon>Eukaryota</taxon>
        <taxon>Fungi</taxon>
        <taxon>Dikarya</taxon>
        <taxon>Ascomycota</taxon>
        <taxon>Pezizomycotina</taxon>
        <taxon>Sordariomycetes</taxon>
        <taxon>Xylariomycetidae</taxon>
        <taxon>Xylariales</taxon>
        <taxon>Xylariaceae</taxon>
        <taxon>Anthostomella</taxon>
    </lineage>
</organism>
<name>A0AAI8V879_9PEZI</name>
<dbReference type="Proteomes" id="UP001295740">
    <property type="component" value="Unassembled WGS sequence"/>
</dbReference>
<reference evidence="1" key="1">
    <citation type="submission" date="2023-10" db="EMBL/GenBank/DDBJ databases">
        <authorList>
            <person name="Hackl T."/>
        </authorList>
    </citation>
    <scope>NUCLEOTIDE SEQUENCE</scope>
</reference>
<gene>
    <name evidence="1" type="ORF">KHLLAP_LOCUS84</name>
</gene>
<sequence length="102" mass="10698">MTDPLIVNAIINELLDTAIADAIMAESFTTLDALQTEPATVTAAPVPETIPPSLEALTSFKWDNKAAAQKARFDACEAAGFAATEADGSLRLEDSGDSRAML</sequence>
<protein>
    <submittedName>
        <fullName evidence="1">Uu.00g024690.m01.CDS01</fullName>
    </submittedName>
</protein>
<evidence type="ECO:0000313" key="2">
    <source>
        <dbReference type="Proteomes" id="UP001295740"/>
    </source>
</evidence>